<dbReference type="GeneID" id="2875991"/>
<dbReference type="PROSITE" id="PS50297">
    <property type="entry name" value="ANK_REP_REGION"/>
    <property type="match status" value="5"/>
</dbReference>
<dbReference type="AlphaFoldDB" id="C8VUU7"/>
<keyword evidence="2 3" id="KW-0040">ANK repeat</keyword>
<feature type="repeat" description="ANK" evidence="3">
    <location>
        <begin position="200"/>
        <end position="232"/>
    </location>
</feature>
<dbReference type="InParanoid" id="C8VUU7"/>
<dbReference type="PRINTS" id="PR01415">
    <property type="entry name" value="ANKYRIN"/>
</dbReference>
<dbReference type="RefSeq" id="XP_050469297.1">
    <property type="nucleotide sequence ID" value="XM_050611024.1"/>
</dbReference>
<evidence type="ECO:0000256" key="1">
    <source>
        <dbReference type="ARBA" id="ARBA00022737"/>
    </source>
</evidence>
<organism evidence="5 6">
    <name type="scientific">Emericella nidulans (strain FGSC A4 / ATCC 38163 / CBS 112.46 / NRRL 194 / M139)</name>
    <name type="common">Aspergillus nidulans</name>
    <dbReference type="NCBI Taxonomy" id="227321"/>
    <lineage>
        <taxon>Eukaryota</taxon>
        <taxon>Fungi</taxon>
        <taxon>Dikarya</taxon>
        <taxon>Ascomycota</taxon>
        <taxon>Pezizomycotina</taxon>
        <taxon>Eurotiomycetes</taxon>
        <taxon>Eurotiomycetidae</taxon>
        <taxon>Eurotiales</taxon>
        <taxon>Aspergillaceae</taxon>
        <taxon>Aspergillus</taxon>
        <taxon>Aspergillus subgen. Nidulantes</taxon>
    </lineage>
</organism>
<feature type="region of interest" description="Disordered" evidence="4">
    <location>
        <begin position="1"/>
        <end position="46"/>
    </location>
</feature>
<sequence>MDAEPSSILLIEPQSPGQTSAESDGSLTPQRTAVINRSPKGQPISPTSKFNNLILKLAASTPPAKEAKEKLLLAVEKLISDGASLDCTDSSRRTPLHRACASGTRDMIALLLRHGPELKGARDRRGNTPLHVVCSERRGSAFDLRTAVSFFIDAGVDVNCVNEEGVTALHLIAERGEEEWISTVELLLQNGAQIGLGDGMGKTALHKATVAGCAELVEALLQNGAAVDAVDDLGHSALHMCVVSESLEAMEVLLRYGADVNLRDGRGHTVLHLVCRYGWVEAVDMLMENGADVEIKDQDGLTALQLAKETGAEELTPRQSW</sequence>
<proteinExistence type="predicted"/>
<dbReference type="PANTHER" id="PTHR24189">
    <property type="entry name" value="MYOTROPHIN"/>
    <property type="match status" value="1"/>
</dbReference>
<dbReference type="EMBL" id="BN001308">
    <property type="protein sequence ID" value="CBF89961.1"/>
    <property type="molecule type" value="Genomic_DNA"/>
</dbReference>
<feature type="compositionally biased region" description="Polar residues" evidence="4">
    <location>
        <begin position="15"/>
        <end position="35"/>
    </location>
</feature>
<dbReference type="Pfam" id="PF00023">
    <property type="entry name" value="Ank"/>
    <property type="match status" value="1"/>
</dbReference>
<reference evidence="6" key="2">
    <citation type="journal article" date="2009" name="Fungal Genet. Biol.">
        <title>The 2008 update of the Aspergillus nidulans genome annotation: a community effort.</title>
        <authorList>
            <person name="Wortman J.R."/>
            <person name="Gilsenan J.M."/>
            <person name="Joardar V."/>
            <person name="Deegan J."/>
            <person name="Clutterbuck J."/>
            <person name="Andersen M.R."/>
            <person name="Archer D."/>
            <person name="Bencina M."/>
            <person name="Braus G."/>
            <person name="Coutinho P."/>
            <person name="von Dohren H."/>
            <person name="Doonan J."/>
            <person name="Driessen A.J."/>
            <person name="Durek P."/>
            <person name="Espeso E."/>
            <person name="Fekete E."/>
            <person name="Flipphi M."/>
            <person name="Estrada C.G."/>
            <person name="Geysens S."/>
            <person name="Goldman G."/>
            <person name="de Groot P.W."/>
            <person name="Hansen K."/>
            <person name="Harris S.D."/>
            <person name="Heinekamp T."/>
            <person name="Helmstaedt K."/>
            <person name="Henrissat B."/>
            <person name="Hofmann G."/>
            <person name="Homan T."/>
            <person name="Horio T."/>
            <person name="Horiuchi H."/>
            <person name="James S."/>
            <person name="Jones M."/>
            <person name="Karaffa L."/>
            <person name="Karanyi Z."/>
            <person name="Kato M."/>
            <person name="Keller N."/>
            <person name="Kelly D.E."/>
            <person name="Kiel J.A."/>
            <person name="Kim J.M."/>
            <person name="van der Klei I.J."/>
            <person name="Klis F.M."/>
            <person name="Kovalchuk A."/>
            <person name="Krasevec N."/>
            <person name="Kubicek C.P."/>
            <person name="Liu B."/>
            <person name="Maccabe A."/>
            <person name="Meyer V."/>
            <person name="Mirabito P."/>
            <person name="Miskei M."/>
            <person name="Mos M."/>
            <person name="Mullins J."/>
            <person name="Nelson D.R."/>
            <person name="Nielsen J."/>
            <person name="Oakley B.R."/>
            <person name="Osmani S.A."/>
            <person name="Pakula T."/>
            <person name="Paszewski A."/>
            <person name="Paulsen I."/>
            <person name="Pilsyk S."/>
            <person name="Pocsi I."/>
            <person name="Punt P.J."/>
            <person name="Ram A.F."/>
            <person name="Ren Q."/>
            <person name="Robellet X."/>
            <person name="Robson G."/>
            <person name="Seiboth B."/>
            <person name="van Solingen P."/>
            <person name="Specht T."/>
            <person name="Sun J."/>
            <person name="Taheri-Talesh N."/>
            <person name="Takeshita N."/>
            <person name="Ussery D."/>
            <person name="vanKuyk P.A."/>
            <person name="Visser H."/>
            <person name="van de Vondervoort P.J."/>
            <person name="de Vries R.P."/>
            <person name="Walton J."/>
            <person name="Xiang X."/>
            <person name="Xiong Y."/>
            <person name="Zeng A.P."/>
            <person name="Brandt B.W."/>
            <person name="Cornell M.J."/>
            <person name="van den Hondel C.A."/>
            <person name="Visser J."/>
            <person name="Oliver S.G."/>
            <person name="Turner G."/>
        </authorList>
    </citation>
    <scope>GENOME REANNOTATION</scope>
    <source>
        <strain evidence="6">FGSC A4 / ATCC 38163 / CBS 112.46 / NRRL 194 / M139</strain>
    </source>
</reference>
<evidence type="ECO:0000313" key="6">
    <source>
        <dbReference type="Proteomes" id="UP000000560"/>
    </source>
</evidence>
<protein>
    <submittedName>
        <fullName evidence="5">Uncharacterized protein</fullName>
    </submittedName>
</protein>
<dbReference type="Pfam" id="PF12796">
    <property type="entry name" value="Ank_2"/>
    <property type="match status" value="2"/>
</dbReference>
<reference evidence="6" key="1">
    <citation type="journal article" date="2005" name="Nature">
        <title>Sequencing of Aspergillus nidulans and comparative analysis with A. fumigatus and A. oryzae.</title>
        <authorList>
            <person name="Galagan J.E."/>
            <person name="Calvo S.E."/>
            <person name="Cuomo C."/>
            <person name="Ma L.J."/>
            <person name="Wortman J.R."/>
            <person name="Batzoglou S."/>
            <person name="Lee S.I."/>
            <person name="Basturkmen M."/>
            <person name="Spevak C.C."/>
            <person name="Clutterbuck J."/>
            <person name="Kapitonov V."/>
            <person name="Jurka J."/>
            <person name="Scazzocchio C."/>
            <person name="Farman M."/>
            <person name="Butler J."/>
            <person name="Purcell S."/>
            <person name="Harris S."/>
            <person name="Braus G.H."/>
            <person name="Draht O."/>
            <person name="Busch S."/>
            <person name="D'Enfert C."/>
            <person name="Bouchier C."/>
            <person name="Goldman G.H."/>
            <person name="Bell-Pedersen D."/>
            <person name="Griffiths-Jones S."/>
            <person name="Doonan J.H."/>
            <person name="Yu J."/>
            <person name="Vienken K."/>
            <person name="Pain A."/>
            <person name="Freitag M."/>
            <person name="Selker E.U."/>
            <person name="Archer D.B."/>
            <person name="Penalva M.A."/>
            <person name="Oakley B.R."/>
            <person name="Momany M."/>
            <person name="Tanaka T."/>
            <person name="Kumagai T."/>
            <person name="Asai K."/>
            <person name="Machida M."/>
            <person name="Nierman W.C."/>
            <person name="Denning D.W."/>
            <person name="Caddick M."/>
            <person name="Hynes M."/>
            <person name="Paoletti M."/>
            <person name="Fischer R."/>
            <person name="Miller B."/>
            <person name="Dyer P."/>
            <person name="Sachs M.S."/>
            <person name="Osmani S.A."/>
            <person name="Birren B.W."/>
        </authorList>
    </citation>
    <scope>NUCLEOTIDE SEQUENCE [LARGE SCALE GENOMIC DNA]</scope>
    <source>
        <strain evidence="6">FGSC A4 / ATCC 38163 / CBS 112.46 / NRRL 194 / M139</strain>
    </source>
</reference>
<dbReference type="InterPro" id="IPR002110">
    <property type="entry name" value="Ankyrin_rpt"/>
</dbReference>
<feature type="repeat" description="ANK" evidence="3">
    <location>
        <begin position="233"/>
        <end position="265"/>
    </location>
</feature>
<evidence type="ECO:0000256" key="4">
    <source>
        <dbReference type="SAM" id="MobiDB-lite"/>
    </source>
</evidence>
<dbReference type="STRING" id="227321.C8VUU7"/>
<name>C8VUU7_EMENI</name>
<dbReference type="InterPro" id="IPR036770">
    <property type="entry name" value="Ankyrin_rpt-contain_sf"/>
</dbReference>
<dbReference type="eggNOG" id="KOG0504">
    <property type="taxonomic scope" value="Eukaryota"/>
</dbReference>
<keyword evidence="1" id="KW-0677">Repeat</keyword>
<feature type="repeat" description="ANK" evidence="3">
    <location>
        <begin position="266"/>
        <end position="298"/>
    </location>
</feature>
<feature type="repeat" description="ANK" evidence="3">
    <location>
        <begin position="125"/>
        <end position="163"/>
    </location>
</feature>
<evidence type="ECO:0000313" key="5">
    <source>
        <dbReference type="EMBL" id="CBF89961.1"/>
    </source>
</evidence>
<dbReference type="PROSITE" id="PS50088">
    <property type="entry name" value="ANK_REPEAT"/>
    <property type="match status" value="6"/>
</dbReference>
<dbReference type="SMART" id="SM00248">
    <property type="entry name" value="ANK"/>
    <property type="match status" value="7"/>
</dbReference>
<dbReference type="KEGG" id="ani:ANIA_00214"/>
<feature type="repeat" description="ANK" evidence="3">
    <location>
        <begin position="91"/>
        <end position="123"/>
    </location>
</feature>
<evidence type="ECO:0000256" key="2">
    <source>
        <dbReference type="ARBA" id="ARBA00023043"/>
    </source>
</evidence>
<keyword evidence="6" id="KW-1185">Reference proteome</keyword>
<dbReference type="InterPro" id="IPR050745">
    <property type="entry name" value="Multifunctional_regulatory"/>
</dbReference>
<feature type="repeat" description="ANK" evidence="3">
    <location>
        <begin position="164"/>
        <end position="199"/>
    </location>
</feature>
<dbReference type="HOGENOM" id="CLU_866066_0_0_1"/>
<evidence type="ECO:0000256" key="3">
    <source>
        <dbReference type="PROSITE-ProRule" id="PRU00023"/>
    </source>
</evidence>
<dbReference type="PANTHER" id="PTHR24189:SF50">
    <property type="entry name" value="ANKYRIN REPEAT AND SOCS BOX PROTEIN 2"/>
    <property type="match status" value="1"/>
</dbReference>
<dbReference type="Gene3D" id="1.25.40.20">
    <property type="entry name" value="Ankyrin repeat-containing domain"/>
    <property type="match status" value="2"/>
</dbReference>
<gene>
    <name evidence="5" type="ORF">ANIA_00214</name>
</gene>
<dbReference type="Proteomes" id="UP000000560">
    <property type="component" value="Chromosome VIII"/>
</dbReference>
<dbReference type="SUPFAM" id="SSF48403">
    <property type="entry name" value="Ankyrin repeat"/>
    <property type="match status" value="1"/>
</dbReference>
<accession>C8VUU7</accession>
<dbReference type="OMA" id="CKDSYGT"/>
<dbReference type="OrthoDB" id="20872at2759"/>